<protein>
    <recommendedName>
        <fullName evidence="4">phosphoglucomutase (alpha-D-glucose-1,6-bisphosphate-dependent)</fullName>
        <ecNumber evidence="4">5.4.2.2</ecNumber>
    </recommendedName>
</protein>
<feature type="domain" description="Alpha-D-phosphohexomutase alpha/beta/alpha" evidence="13">
    <location>
        <begin position="236"/>
        <end position="324"/>
    </location>
</feature>
<proteinExistence type="inferred from homology"/>
<evidence type="ECO:0000256" key="1">
    <source>
        <dbReference type="ARBA" id="ARBA00000443"/>
    </source>
</evidence>
<evidence type="ECO:0000256" key="6">
    <source>
        <dbReference type="ARBA" id="ARBA00022553"/>
    </source>
</evidence>
<accession>A0A927CKG0</accession>
<comment type="similarity">
    <text evidence="3 10">Belongs to the phosphohexose mutase family.</text>
</comment>
<dbReference type="SUPFAM" id="SSF55957">
    <property type="entry name" value="Phosphoglucomutase, C-terminal domain"/>
    <property type="match status" value="1"/>
</dbReference>
<keyword evidence="8 10" id="KW-0460">Magnesium</keyword>
<evidence type="ECO:0000259" key="12">
    <source>
        <dbReference type="Pfam" id="PF02878"/>
    </source>
</evidence>
<dbReference type="PANTHER" id="PTHR45745">
    <property type="entry name" value="PHOSPHOMANNOMUTASE 45A"/>
    <property type="match status" value="1"/>
</dbReference>
<keyword evidence="7 10" id="KW-0479">Metal-binding</keyword>
<name>A0A927CKG0_9BACL</name>
<dbReference type="GO" id="GO:0006006">
    <property type="term" value="P:glucose metabolic process"/>
    <property type="evidence" value="ECO:0007669"/>
    <property type="project" value="UniProtKB-KW"/>
</dbReference>
<dbReference type="EMBL" id="JACXIY010000009">
    <property type="protein sequence ID" value="MBD2868387.1"/>
    <property type="molecule type" value="Genomic_DNA"/>
</dbReference>
<dbReference type="EC" id="5.4.2.2" evidence="4"/>
<feature type="domain" description="Alpha-D-phosphohexomutase alpha/beta/alpha" evidence="12">
    <location>
        <begin position="49"/>
        <end position="183"/>
    </location>
</feature>
<dbReference type="GO" id="GO:0008973">
    <property type="term" value="F:phosphopentomutase activity"/>
    <property type="evidence" value="ECO:0007669"/>
    <property type="project" value="TreeGrafter"/>
</dbReference>
<comment type="caution">
    <text evidence="15">The sequence shown here is derived from an EMBL/GenBank/DDBJ whole genome shotgun (WGS) entry which is preliminary data.</text>
</comment>
<evidence type="ECO:0000256" key="7">
    <source>
        <dbReference type="ARBA" id="ARBA00022723"/>
    </source>
</evidence>
<evidence type="ECO:0000256" key="2">
    <source>
        <dbReference type="ARBA" id="ARBA00001946"/>
    </source>
</evidence>
<dbReference type="InterPro" id="IPR005843">
    <property type="entry name" value="A-D-PHexomutase_C"/>
</dbReference>
<keyword evidence="5" id="KW-0119">Carbohydrate metabolism</keyword>
<evidence type="ECO:0000313" key="16">
    <source>
        <dbReference type="Proteomes" id="UP000632125"/>
    </source>
</evidence>
<dbReference type="InterPro" id="IPR005845">
    <property type="entry name" value="A-D-PHexomutase_a/b/a-II"/>
</dbReference>
<dbReference type="InterPro" id="IPR005846">
    <property type="entry name" value="A-D-PHexomutase_a/b/a-III"/>
</dbReference>
<dbReference type="GO" id="GO:0006166">
    <property type="term" value="P:purine ribonucleoside salvage"/>
    <property type="evidence" value="ECO:0007669"/>
    <property type="project" value="TreeGrafter"/>
</dbReference>
<dbReference type="AlphaFoldDB" id="A0A927CKG0"/>
<dbReference type="Gene3D" id="3.30.310.50">
    <property type="entry name" value="Alpha-D-phosphohexomutase, C-terminal domain"/>
    <property type="match status" value="1"/>
</dbReference>
<feature type="domain" description="Alpha-D-phosphohexomutase C-terminal" evidence="11">
    <location>
        <begin position="502"/>
        <end position="554"/>
    </location>
</feature>
<dbReference type="RefSeq" id="WP_190859648.1">
    <property type="nucleotide sequence ID" value="NZ_JACXIY010000009.1"/>
</dbReference>
<dbReference type="PANTHER" id="PTHR45745:SF1">
    <property type="entry name" value="PHOSPHOGLUCOMUTASE 2B-RELATED"/>
    <property type="match status" value="1"/>
</dbReference>
<comment type="cofactor">
    <cofactor evidence="2">
        <name>Mg(2+)</name>
        <dbReference type="ChEBI" id="CHEBI:18420"/>
    </cofactor>
</comment>
<dbReference type="CDD" id="cd05799">
    <property type="entry name" value="PGM2"/>
    <property type="match status" value="1"/>
</dbReference>
<feature type="domain" description="Alpha-D-phosphohexomutase alpha/beta/alpha" evidence="14">
    <location>
        <begin position="334"/>
        <end position="458"/>
    </location>
</feature>
<comment type="catalytic activity">
    <reaction evidence="1">
        <text>alpha-D-glucose 1-phosphate = alpha-D-glucose 6-phosphate</text>
        <dbReference type="Rhea" id="RHEA:23536"/>
        <dbReference type="ChEBI" id="CHEBI:58225"/>
        <dbReference type="ChEBI" id="CHEBI:58601"/>
        <dbReference type="EC" id="5.4.2.2"/>
    </reaction>
</comment>
<dbReference type="Gene3D" id="3.40.120.10">
    <property type="entry name" value="Alpha-D-Glucose-1,6-Bisphosphate, subunit A, domain 3"/>
    <property type="match status" value="3"/>
</dbReference>
<dbReference type="InterPro" id="IPR016066">
    <property type="entry name" value="A-D-PHexomutase_CS"/>
</dbReference>
<evidence type="ECO:0000256" key="5">
    <source>
        <dbReference type="ARBA" id="ARBA00022526"/>
    </source>
</evidence>
<evidence type="ECO:0000256" key="4">
    <source>
        <dbReference type="ARBA" id="ARBA00012728"/>
    </source>
</evidence>
<dbReference type="PROSITE" id="PS00710">
    <property type="entry name" value="PGM_PMM"/>
    <property type="match status" value="1"/>
</dbReference>
<dbReference type="GO" id="GO:0000287">
    <property type="term" value="F:magnesium ion binding"/>
    <property type="evidence" value="ECO:0007669"/>
    <property type="project" value="InterPro"/>
</dbReference>
<sequence length="574" mass="61856">MTNSTNAAVNAKYDAWLNDPLIDEATKEELRGIAGQEKEITDRFYRDLEFGTGGLRGVMGAGTNRLNAYTVGKATQGLANWLLAGAADGSAPSVVIAHDSRNNSPEFALDAALVLAGNGITTYLFESLRPTPQLSFAVRERKASSGVVITASHNPPEYNGYKAYGADGCQLIPEQAEEVIAAIGGIAGFDEVKRMSREEAEAKGLLRWLGEEADRKFVDTIVAQSLNAELLKSGLGGKCSVVFTPLHGTGNKPVREALAQAGFTNVHIVPEQEQPDGYFSTVKSPNPEEREAFALAIKLGQQVDADIIIGTDPDADRMGAVVKNNEGEYVVLSGNQSGALMVDYVLGQLKERGQLPDNGIVVKTIVTSELGAEIARSYGAAVENTLTGFKYIGEKMTQYEQTGERSFLFGYEESYGYLTGTYARDKDAVVASLLICEAAAYYKSQGKTLYDVLLELYGKFGYYLEGLESRTLKGLDGVQKIGAIMEDWRMNPPKDIAGVQVTGVLDYAGGLDGLRPENVLKFTLADGSWFCLRPSGTEPKIKVYFAVKGDSQEASASALQSLKTAVMERVDRSA</sequence>
<evidence type="ECO:0000256" key="9">
    <source>
        <dbReference type="ARBA" id="ARBA00023235"/>
    </source>
</evidence>
<dbReference type="Pfam" id="PF00408">
    <property type="entry name" value="PGM_PMM_IV"/>
    <property type="match status" value="1"/>
</dbReference>
<reference evidence="15" key="1">
    <citation type="submission" date="2020-09" db="EMBL/GenBank/DDBJ databases">
        <title>A novel bacterium of genus Paenibacillus, isolated from South China Sea.</title>
        <authorList>
            <person name="Huang H."/>
            <person name="Mo K."/>
            <person name="Hu Y."/>
        </authorList>
    </citation>
    <scope>NUCLEOTIDE SEQUENCE</scope>
    <source>
        <strain evidence="15">IB182493</strain>
    </source>
</reference>
<dbReference type="Pfam" id="PF02879">
    <property type="entry name" value="PGM_PMM_II"/>
    <property type="match status" value="1"/>
</dbReference>
<evidence type="ECO:0000256" key="10">
    <source>
        <dbReference type="RuleBase" id="RU004326"/>
    </source>
</evidence>
<keyword evidence="16" id="KW-1185">Reference proteome</keyword>
<evidence type="ECO:0000256" key="3">
    <source>
        <dbReference type="ARBA" id="ARBA00010231"/>
    </source>
</evidence>
<dbReference type="Pfam" id="PF02880">
    <property type="entry name" value="PGM_PMM_III"/>
    <property type="match status" value="1"/>
</dbReference>
<dbReference type="Pfam" id="PF02878">
    <property type="entry name" value="PGM_PMM_I"/>
    <property type="match status" value="1"/>
</dbReference>
<keyword evidence="9" id="KW-0413">Isomerase</keyword>
<keyword evidence="6" id="KW-0597">Phosphoprotein</keyword>
<gene>
    <name evidence="15" type="ORF">IDH41_07355</name>
</gene>
<evidence type="ECO:0000259" key="14">
    <source>
        <dbReference type="Pfam" id="PF02880"/>
    </source>
</evidence>
<dbReference type="InterPro" id="IPR005844">
    <property type="entry name" value="A-D-PHexomutase_a/b/a-I"/>
</dbReference>
<dbReference type="SUPFAM" id="SSF53738">
    <property type="entry name" value="Phosphoglucomutase, first 3 domains"/>
    <property type="match status" value="3"/>
</dbReference>
<evidence type="ECO:0000259" key="13">
    <source>
        <dbReference type="Pfam" id="PF02879"/>
    </source>
</evidence>
<organism evidence="15 16">
    <name type="scientific">Paenibacillus arenilitoris</name>
    <dbReference type="NCBI Taxonomy" id="2772299"/>
    <lineage>
        <taxon>Bacteria</taxon>
        <taxon>Bacillati</taxon>
        <taxon>Bacillota</taxon>
        <taxon>Bacilli</taxon>
        <taxon>Bacillales</taxon>
        <taxon>Paenibacillaceae</taxon>
        <taxon>Paenibacillus</taxon>
    </lineage>
</organism>
<dbReference type="GO" id="GO:0004614">
    <property type="term" value="F:phosphoglucomutase activity"/>
    <property type="evidence" value="ECO:0007669"/>
    <property type="project" value="UniProtKB-EC"/>
</dbReference>
<keyword evidence="5" id="KW-0313">Glucose metabolism</keyword>
<dbReference type="InterPro" id="IPR016055">
    <property type="entry name" value="A-D-PHexomutase_a/b/a-I/II/III"/>
</dbReference>
<dbReference type="InterPro" id="IPR036900">
    <property type="entry name" value="A-D-PHexomutase_C_sf"/>
</dbReference>
<evidence type="ECO:0000313" key="15">
    <source>
        <dbReference type="EMBL" id="MBD2868387.1"/>
    </source>
</evidence>
<dbReference type="Proteomes" id="UP000632125">
    <property type="component" value="Unassembled WGS sequence"/>
</dbReference>
<evidence type="ECO:0000259" key="11">
    <source>
        <dbReference type="Pfam" id="PF00408"/>
    </source>
</evidence>
<evidence type="ECO:0000256" key="8">
    <source>
        <dbReference type="ARBA" id="ARBA00022842"/>
    </source>
</evidence>